<feature type="compositionally biased region" description="Low complexity" evidence="6">
    <location>
        <begin position="99"/>
        <end position="110"/>
    </location>
</feature>
<dbReference type="CDD" id="cd12148">
    <property type="entry name" value="fungal_TF_MHR"/>
    <property type="match status" value="1"/>
</dbReference>
<evidence type="ECO:0000256" key="1">
    <source>
        <dbReference type="ARBA" id="ARBA00004123"/>
    </source>
</evidence>
<keyword evidence="5" id="KW-0539">Nucleus</keyword>
<proteinExistence type="predicted"/>
<dbReference type="PANTHER" id="PTHR47338">
    <property type="entry name" value="ZN(II)2CYS6 TRANSCRIPTION FACTOR (EUROFUNG)-RELATED"/>
    <property type="match status" value="1"/>
</dbReference>
<keyword evidence="9" id="KW-1185">Reference proteome</keyword>
<dbReference type="Gene3D" id="4.10.240.10">
    <property type="entry name" value="Zn(2)-C6 fungal-type DNA-binding domain"/>
    <property type="match status" value="1"/>
</dbReference>
<gene>
    <name evidence="8" type="ORF">FA13DRAFT_1751897</name>
</gene>
<dbReference type="AlphaFoldDB" id="A0A4Y7TW21"/>
<dbReference type="Pfam" id="PF04082">
    <property type="entry name" value="Fungal_trans"/>
    <property type="match status" value="1"/>
</dbReference>
<evidence type="ECO:0000256" key="3">
    <source>
        <dbReference type="ARBA" id="ARBA00023015"/>
    </source>
</evidence>
<evidence type="ECO:0000256" key="5">
    <source>
        <dbReference type="ARBA" id="ARBA00023242"/>
    </source>
</evidence>
<dbReference type="OrthoDB" id="2123952at2759"/>
<name>A0A4Y7TW21_COPMI</name>
<dbReference type="GO" id="GO:0005634">
    <property type="term" value="C:nucleus"/>
    <property type="evidence" value="ECO:0007669"/>
    <property type="project" value="UniProtKB-SubCell"/>
</dbReference>
<dbReference type="InterPro" id="IPR001138">
    <property type="entry name" value="Zn2Cys6_DnaBD"/>
</dbReference>
<dbReference type="Proteomes" id="UP000298030">
    <property type="component" value="Unassembled WGS sequence"/>
</dbReference>
<protein>
    <recommendedName>
        <fullName evidence="7">Xylanolytic transcriptional activator regulatory domain-containing protein</fullName>
    </recommendedName>
</protein>
<keyword evidence="2" id="KW-0479">Metal-binding</keyword>
<evidence type="ECO:0000313" key="9">
    <source>
        <dbReference type="Proteomes" id="UP000298030"/>
    </source>
</evidence>
<reference evidence="8 9" key="1">
    <citation type="journal article" date="2019" name="Nat. Ecol. Evol.">
        <title>Megaphylogeny resolves global patterns of mushroom evolution.</title>
        <authorList>
            <person name="Varga T."/>
            <person name="Krizsan K."/>
            <person name="Foldi C."/>
            <person name="Dima B."/>
            <person name="Sanchez-Garcia M."/>
            <person name="Sanchez-Ramirez S."/>
            <person name="Szollosi G.J."/>
            <person name="Szarkandi J.G."/>
            <person name="Papp V."/>
            <person name="Albert L."/>
            <person name="Andreopoulos W."/>
            <person name="Angelini C."/>
            <person name="Antonin V."/>
            <person name="Barry K.W."/>
            <person name="Bougher N.L."/>
            <person name="Buchanan P."/>
            <person name="Buyck B."/>
            <person name="Bense V."/>
            <person name="Catcheside P."/>
            <person name="Chovatia M."/>
            <person name="Cooper J."/>
            <person name="Damon W."/>
            <person name="Desjardin D."/>
            <person name="Finy P."/>
            <person name="Geml J."/>
            <person name="Haridas S."/>
            <person name="Hughes K."/>
            <person name="Justo A."/>
            <person name="Karasinski D."/>
            <person name="Kautmanova I."/>
            <person name="Kiss B."/>
            <person name="Kocsube S."/>
            <person name="Kotiranta H."/>
            <person name="LaButti K.M."/>
            <person name="Lechner B.E."/>
            <person name="Liimatainen K."/>
            <person name="Lipzen A."/>
            <person name="Lukacs Z."/>
            <person name="Mihaltcheva S."/>
            <person name="Morgado L.N."/>
            <person name="Niskanen T."/>
            <person name="Noordeloos M.E."/>
            <person name="Ohm R.A."/>
            <person name="Ortiz-Santana B."/>
            <person name="Ovrebo C."/>
            <person name="Racz N."/>
            <person name="Riley R."/>
            <person name="Savchenko A."/>
            <person name="Shiryaev A."/>
            <person name="Soop K."/>
            <person name="Spirin V."/>
            <person name="Szebenyi C."/>
            <person name="Tomsovsky M."/>
            <person name="Tulloss R.E."/>
            <person name="Uehling J."/>
            <person name="Grigoriev I.V."/>
            <person name="Vagvolgyi C."/>
            <person name="Papp T."/>
            <person name="Martin F.M."/>
            <person name="Miettinen O."/>
            <person name="Hibbett D.S."/>
            <person name="Nagy L.G."/>
        </authorList>
    </citation>
    <scope>NUCLEOTIDE SEQUENCE [LARGE SCALE GENOMIC DNA]</scope>
    <source>
        <strain evidence="8 9">FP101781</strain>
    </source>
</reference>
<dbReference type="PANTHER" id="PTHR47338:SF29">
    <property type="entry name" value="ZN(2)-C6 FUNGAL-TYPE DOMAIN-CONTAINING PROTEIN"/>
    <property type="match status" value="1"/>
</dbReference>
<keyword evidence="3" id="KW-0805">Transcription regulation</keyword>
<evidence type="ECO:0000259" key="7">
    <source>
        <dbReference type="Pfam" id="PF04082"/>
    </source>
</evidence>
<sequence>MKCDGVKPACQQCVRAKKGDCCEYDDGKGKTRTQILKETIAHLEDRVRQLEGGSTVSLPASVMLFDPHDLSTYSGSSPEGSFGPQVLSALPEKAKRVWPDPSASPSSPWSHLQSAPSPQPLAGTPSLQDIFFDERHSPFQPSNEVSLMLLDIFAPHARQCGLEIDMEALRQSVALPITEQRHATLLNAIYLWACFISRPEDLSQNEDHYLRLSLEAMPDALNTGRYIDAIRASCLLSTYFLSNGRLPEGAYHASAAAALADQLGMGKQGEMDTKSFKTDAYEADRILAFWQVYNLDRCWSVALKKQPVLTDGLSSRKMITAPWPQEISDYKMGHAVNSGQSPTIQAFLGGQISANGFSAAALRVKASALLSQADRLTEDWYSGMTVTAKMVEDINKLEHTIALYLSTLMPVDHLDRMSLEDKLSTVVAHTIAQTAVVFLHRHFATENPISAEKCARASQMCVSLAKHLGEKDFLFLDPVIGLCWSTFADCSVFRLDAIERTWPLSDSSEVVGQLATLVYAMNELSLHFPFIGSALSRVRKRLA</sequence>
<dbReference type="InterPro" id="IPR036864">
    <property type="entry name" value="Zn2-C6_fun-type_DNA-bd_sf"/>
</dbReference>
<comment type="subcellular location">
    <subcellularLocation>
        <location evidence="1">Nucleus</location>
    </subcellularLocation>
</comment>
<dbReference type="InterPro" id="IPR050815">
    <property type="entry name" value="TF_fung"/>
</dbReference>
<organism evidence="8 9">
    <name type="scientific">Coprinellus micaceus</name>
    <name type="common">Glistening ink-cap mushroom</name>
    <name type="synonym">Coprinus micaceus</name>
    <dbReference type="NCBI Taxonomy" id="71717"/>
    <lineage>
        <taxon>Eukaryota</taxon>
        <taxon>Fungi</taxon>
        <taxon>Dikarya</taxon>
        <taxon>Basidiomycota</taxon>
        <taxon>Agaricomycotina</taxon>
        <taxon>Agaricomycetes</taxon>
        <taxon>Agaricomycetidae</taxon>
        <taxon>Agaricales</taxon>
        <taxon>Agaricineae</taxon>
        <taxon>Psathyrellaceae</taxon>
        <taxon>Coprinellus</taxon>
    </lineage>
</organism>
<feature type="domain" description="Xylanolytic transcriptional activator regulatory" evidence="7">
    <location>
        <begin position="176"/>
        <end position="333"/>
    </location>
</feature>
<feature type="region of interest" description="Disordered" evidence="6">
    <location>
        <begin position="95"/>
        <end position="126"/>
    </location>
</feature>
<dbReference type="GO" id="GO:0008270">
    <property type="term" value="F:zinc ion binding"/>
    <property type="evidence" value="ECO:0007669"/>
    <property type="project" value="InterPro"/>
</dbReference>
<evidence type="ECO:0000256" key="4">
    <source>
        <dbReference type="ARBA" id="ARBA00023163"/>
    </source>
</evidence>
<dbReference type="GO" id="GO:0000981">
    <property type="term" value="F:DNA-binding transcription factor activity, RNA polymerase II-specific"/>
    <property type="evidence" value="ECO:0007669"/>
    <property type="project" value="InterPro"/>
</dbReference>
<dbReference type="EMBL" id="QPFP01000003">
    <property type="protein sequence ID" value="TEB38181.1"/>
    <property type="molecule type" value="Genomic_DNA"/>
</dbReference>
<dbReference type="STRING" id="71717.A0A4Y7TW21"/>
<evidence type="ECO:0000256" key="6">
    <source>
        <dbReference type="SAM" id="MobiDB-lite"/>
    </source>
</evidence>
<evidence type="ECO:0000313" key="8">
    <source>
        <dbReference type="EMBL" id="TEB38181.1"/>
    </source>
</evidence>
<dbReference type="GO" id="GO:0003677">
    <property type="term" value="F:DNA binding"/>
    <property type="evidence" value="ECO:0007669"/>
    <property type="project" value="InterPro"/>
</dbReference>
<evidence type="ECO:0000256" key="2">
    <source>
        <dbReference type="ARBA" id="ARBA00022723"/>
    </source>
</evidence>
<dbReference type="CDD" id="cd00067">
    <property type="entry name" value="GAL4"/>
    <property type="match status" value="1"/>
</dbReference>
<dbReference type="GO" id="GO:0006351">
    <property type="term" value="P:DNA-templated transcription"/>
    <property type="evidence" value="ECO:0007669"/>
    <property type="project" value="InterPro"/>
</dbReference>
<keyword evidence="4" id="KW-0804">Transcription</keyword>
<dbReference type="InterPro" id="IPR007219">
    <property type="entry name" value="XnlR_reg_dom"/>
</dbReference>
<comment type="caution">
    <text evidence="8">The sequence shown here is derived from an EMBL/GenBank/DDBJ whole genome shotgun (WGS) entry which is preliminary data.</text>
</comment>
<accession>A0A4Y7TW21</accession>